<name>A0A915XLB4_9BACT</name>
<sequence length="394" mass="43214">MRIGYLDCFSGISGDMLLGALIGAGWPESELHHCVESLGLEEVRVQVSRETIQGLGAVRVRVESDRSQPLRHLPQIRKVLEQSTLPLRVQRRTMDVFHRLAEAEAVVHGCAADEVHFHEVGAVDALVDVAAAMAGLDRLGIEHLTCSPLPMPTGFVRCAHGELPLPAPAVCELLRGVPVYGVNLDQELVTPTGAALVRELAREFGPLPPMCLEQTGYGAGTMQRRDGRPNLLRLMAGSGFPAREAQRVEVIETHLDDWNGELWPHVSQRLMDSGALDVSLTPMLMKKGRPGYLLRVLVEPARGPQLRQLILTETSAIGLRSRMEERTTLPRRSVILETPWGPVQAKEIDTPSGPVITPEYEACRLLATEHGIALQTVYRTITAAAATGRKYDKE</sequence>
<dbReference type="GO" id="GO:0016829">
    <property type="term" value="F:lyase activity"/>
    <property type="evidence" value="ECO:0007669"/>
    <property type="project" value="UniProtKB-UniRule"/>
</dbReference>
<dbReference type="KEGG" id="ddu:GF1_28290"/>
<dbReference type="Gene3D" id="3.30.70.1380">
    <property type="entry name" value="Transcriptional regulatory protein pf0864 domain like"/>
    <property type="match status" value="1"/>
</dbReference>
<dbReference type="RefSeq" id="WP_267927182.1">
    <property type="nucleotide sequence ID" value="NZ_AP024233.1"/>
</dbReference>
<dbReference type="HAMAP" id="MF_01074">
    <property type="entry name" value="LarC"/>
    <property type="match status" value="1"/>
</dbReference>
<dbReference type="NCBIfam" id="TIGR00299">
    <property type="entry name" value="nickel pincer cofactor biosynthesis protein LarC"/>
    <property type="match status" value="1"/>
</dbReference>
<dbReference type="Proteomes" id="UP001063350">
    <property type="component" value="Chromosome"/>
</dbReference>
<reference evidence="3" key="1">
    <citation type="submission" date="2020-12" db="EMBL/GenBank/DDBJ databases">
        <title>Desulfobium dissulfuricans gen. nov., sp. nov., a novel mesophilic, sulfate-reducing bacterium isolated from a deep-sea hydrothermal vent.</title>
        <authorList>
            <person name="Hashimoto Y."/>
            <person name="Tame A."/>
            <person name="Sawayama S."/>
            <person name="Miyazaki J."/>
            <person name="Takai K."/>
            <person name="Nakagawa S."/>
        </authorList>
    </citation>
    <scope>NUCLEOTIDE SEQUENCE</scope>
    <source>
        <strain evidence="3">GF1</strain>
    </source>
</reference>
<evidence type="ECO:0000256" key="1">
    <source>
        <dbReference type="ARBA" id="ARBA00022596"/>
    </source>
</evidence>
<gene>
    <name evidence="3" type="ORF">GF1_28290</name>
</gene>
<keyword evidence="1 2" id="KW-0533">Nickel</keyword>
<evidence type="ECO:0000313" key="4">
    <source>
        <dbReference type="Proteomes" id="UP001063350"/>
    </source>
</evidence>
<dbReference type="PANTHER" id="PTHR36566:SF1">
    <property type="entry name" value="PYRIDINIUM-3,5-BISTHIOCARBOXYLIC ACID MONONUCLEOTIDE NICKEL INSERTION PROTEIN"/>
    <property type="match status" value="1"/>
</dbReference>
<dbReference type="AlphaFoldDB" id="A0A915XLB4"/>
<dbReference type="EMBL" id="AP024233">
    <property type="protein sequence ID" value="BCO10453.1"/>
    <property type="molecule type" value="Genomic_DNA"/>
</dbReference>
<dbReference type="PANTHER" id="PTHR36566">
    <property type="entry name" value="NICKEL INSERTION PROTEIN-RELATED"/>
    <property type="match status" value="1"/>
</dbReference>
<evidence type="ECO:0000256" key="2">
    <source>
        <dbReference type="HAMAP-Rule" id="MF_01074"/>
    </source>
</evidence>
<proteinExistence type="inferred from homology"/>
<organism evidence="3 4">
    <name type="scientific">Desulfolithobacter dissulfuricans</name>
    <dbReference type="NCBI Taxonomy" id="2795293"/>
    <lineage>
        <taxon>Bacteria</taxon>
        <taxon>Pseudomonadati</taxon>
        <taxon>Thermodesulfobacteriota</taxon>
        <taxon>Desulfobulbia</taxon>
        <taxon>Desulfobulbales</taxon>
        <taxon>Desulfobulbaceae</taxon>
        <taxon>Desulfolithobacter</taxon>
    </lineage>
</organism>
<accession>A0A915XLB4</accession>
<keyword evidence="4" id="KW-1185">Reference proteome</keyword>
<dbReference type="InterPro" id="IPR002822">
    <property type="entry name" value="Ni_insertion"/>
</dbReference>
<dbReference type="GO" id="GO:0016151">
    <property type="term" value="F:nickel cation binding"/>
    <property type="evidence" value="ECO:0007669"/>
    <property type="project" value="UniProtKB-UniRule"/>
</dbReference>
<dbReference type="Pfam" id="PF01969">
    <property type="entry name" value="Ni_insertion"/>
    <property type="match status" value="1"/>
</dbReference>
<keyword evidence="2" id="KW-0456">Lyase</keyword>
<protein>
    <recommendedName>
        <fullName evidence="2">Putative nickel insertion protein</fullName>
    </recommendedName>
</protein>
<comment type="similarity">
    <text evidence="2">Belongs to the LarC family.</text>
</comment>
<evidence type="ECO:0000313" key="3">
    <source>
        <dbReference type="EMBL" id="BCO10453.1"/>
    </source>
</evidence>